<dbReference type="InterPro" id="IPR039425">
    <property type="entry name" value="RNA_pol_sigma-70-like"/>
</dbReference>
<evidence type="ECO:0000256" key="4">
    <source>
        <dbReference type="ARBA" id="ARBA00023125"/>
    </source>
</evidence>
<dbReference type="Gene3D" id="1.10.10.10">
    <property type="entry name" value="Winged helix-like DNA-binding domain superfamily/Winged helix DNA-binding domain"/>
    <property type="match status" value="1"/>
</dbReference>
<name>A0A250KZQ3_9GAMM</name>
<evidence type="ECO:0000259" key="8">
    <source>
        <dbReference type="Pfam" id="PF08281"/>
    </source>
</evidence>
<keyword evidence="2" id="KW-0805">Transcription regulation</keyword>
<dbReference type="Pfam" id="PF08281">
    <property type="entry name" value="Sigma70_r4_2"/>
    <property type="match status" value="1"/>
</dbReference>
<proteinExistence type="inferred from homology"/>
<dbReference type="SUPFAM" id="SSF88659">
    <property type="entry name" value="Sigma3 and sigma4 domains of RNA polymerase sigma factors"/>
    <property type="match status" value="1"/>
</dbReference>
<dbReference type="InterPro" id="IPR014284">
    <property type="entry name" value="RNA_pol_sigma-70_dom"/>
</dbReference>
<feature type="region of interest" description="Disordered" evidence="6">
    <location>
        <begin position="1"/>
        <end position="27"/>
    </location>
</feature>
<dbReference type="AlphaFoldDB" id="A0A250KZQ3"/>
<evidence type="ECO:0000256" key="5">
    <source>
        <dbReference type="ARBA" id="ARBA00023163"/>
    </source>
</evidence>
<dbReference type="InterPro" id="IPR013324">
    <property type="entry name" value="RNA_pol_sigma_r3/r4-like"/>
</dbReference>
<dbReference type="Proteomes" id="UP000266313">
    <property type="component" value="Chromosome"/>
</dbReference>
<reference evidence="9 10" key="1">
    <citation type="submission" date="2016-12" db="EMBL/GenBank/DDBJ databases">
        <title>Genome sequencing of Methylocaldum marinum.</title>
        <authorList>
            <person name="Takeuchi M."/>
            <person name="Kamagata Y."/>
            <person name="Hiraoka S."/>
            <person name="Oshima K."/>
            <person name="Hattori M."/>
            <person name="Iwasaki W."/>
        </authorList>
    </citation>
    <scope>NUCLEOTIDE SEQUENCE [LARGE SCALE GENOMIC DNA]</scope>
    <source>
        <strain evidence="9 10">S8</strain>
    </source>
</reference>
<dbReference type="RefSeq" id="WP_197716632.1">
    <property type="nucleotide sequence ID" value="NZ_AP017928.1"/>
</dbReference>
<dbReference type="InterPro" id="IPR007627">
    <property type="entry name" value="RNA_pol_sigma70_r2"/>
</dbReference>
<evidence type="ECO:0000259" key="7">
    <source>
        <dbReference type="Pfam" id="PF04542"/>
    </source>
</evidence>
<dbReference type="InterPro" id="IPR013325">
    <property type="entry name" value="RNA_pol_sigma_r2"/>
</dbReference>
<comment type="similarity">
    <text evidence="1">Belongs to the sigma-70 factor family. ECF subfamily.</text>
</comment>
<keyword evidence="10" id="KW-1185">Reference proteome</keyword>
<keyword evidence="3" id="KW-0731">Sigma factor</keyword>
<dbReference type="Pfam" id="PF04542">
    <property type="entry name" value="Sigma70_r2"/>
    <property type="match status" value="1"/>
</dbReference>
<evidence type="ECO:0000256" key="1">
    <source>
        <dbReference type="ARBA" id="ARBA00010641"/>
    </source>
</evidence>
<dbReference type="NCBIfam" id="TIGR02937">
    <property type="entry name" value="sigma70-ECF"/>
    <property type="match status" value="1"/>
</dbReference>
<evidence type="ECO:0000256" key="2">
    <source>
        <dbReference type="ARBA" id="ARBA00023015"/>
    </source>
</evidence>
<dbReference type="PANTHER" id="PTHR43133:SF8">
    <property type="entry name" value="RNA POLYMERASE SIGMA FACTOR HI_1459-RELATED"/>
    <property type="match status" value="1"/>
</dbReference>
<evidence type="ECO:0000313" key="9">
    <source>
        <dbReference type="EMBL" id="BBA37072.1"/>
    </source>
</evidence>
<organism evidence="9 10">
    <name type="scientific">Methylocaldum marinum</name>
    <dbReference type="NCBI Taxonomy" id="1432792"/>
    <lineage>
        <taxon>Bacteria</taxon>
        <taxon>Pseudomonadati</taxon>
        <taxon>Pseudomonadota</taxon>
        <taxon>Gammaproteobacteria</taxon>
        <taxon>Methylococcales</taxon>
        <taxon>Methylococcaceae</taxon>
        <taxon>Methylocaldum</taxon>
    </lineage>
</organism>
<dbReference type="GO" id="GO:0006352">
    <property type="term" value="P:DNA-templated transcription initiation"/>
    <property type="evidence" value="ECO:0007669"/>
    <property type="project" value="InterPro"/>
</dbReference>
<gene>
    <name evidence="9" type="ORF">sS8_5150</name>
</gene>
<sequence>MNDSSCLIMESGDGFRSRQRERTGDAASPSDEILMGRIVQGDHDAFSQLVHRHTPRMYAIARRIGVLSTEAEEVVQEAFLRVWVNAATWSPQKGGFAVWLGRIVVNLCIDRLRRDRYEPWGDEEPSLPAADLESTLFLQQQAEQIARAIEELPVRQRTALVLCYYEGFSNAEAAGILEISVSALEALLVRARRALRERLAPLIRT</sequence>
<dbReference type="InterPro" id="IPR013249">
    <property type="entry name" value="RNA_pol_sigma70_r4_t2"/>
</dbReference>
<feature type="domain" description="RNA polymerase sigma-70 region 2" evidence="7">
    <location>
        <begin position="49"/>
        <end position="116"/>
    </location>
</feature>
<dbReference type="Gene3D" id="1.10.1740.10">
    <property type="match status" value="1"/>
</dbReference>
<dbReference type="PANTHER" id="PTHR43133">
    <property type="entry name" value="RNA POLYMERASE ECF-TYPE SIGMA FACTO"/>
    <property type="match status" value="1"/>
</dbReference>
<protein>
    <submittedName>
        <fullName evidence="9">RNA polymerase sigma-70 factor, ECF family protein</fullName>
    </submittedName>
</protein>
<accession>A0A250KZQ3</accession>
<dbReference type="InterPro" id="IPR036388">
    <property type="entry name" value="WH-like_DNA-bd_sf"/>
</dbReference>
<evidence type="ECO:0000256" key="3">
    <source>
        <dbReference type="ARBA" id="ARBA00023082"/>
    </source>
</evidence>
<evidence type="ECO:0000313" key="10">
    <source>
        <dbReference type="Proteomes" id="UP000266313"/>
    </source>
</evidence>
<keyword evidence="5" id="KW-0804">Transcription</keyword>
<dbReference type="EMBL" id="AP017928">
    <property type="protein sequence ID" value="BBA37072.1"/>
    <property type="molecule type" value="Genomic_DNA"/>
</dbReference>
<feature type="compositionally biased region" description="Basic and acidic residues" evidence="6">
    <location>
        <begin position="13"/>
        <end position="24"/>
    </location>
</feature>
<evidence type="ECO:0000256" key="6">
    <source>
        <dbReference type="SAM" id="MobiDB-lite"/>
    </source>
</evidence>
<dbReference type="KEGG" id="mmai:sS8_5150"/>
<keyword evidence="4" id="KW-0238">DNA-binding</keyword>
<dbReference type="GO" id="GO:0016987">
    <property type="term" value="F:sigma factor activity"/>
    <property type="evidence" value="ECO:0007669"/>
    <property type="project" value="UniProtKB-KW"/>
</dbReference>
<dbReference type="GO" id="GO:0003677">
    <property type="term" value="F:DNA binding"/>
    <property type="evidence" value="ECO:0007669"/>
    <property type="project" value="UniProtKB-KW"/>
</dbReference>
<dbReference type="SUPFAM" id="SSF88946">
    <property type="entry name" value="Sigma2 domain of RNA polymerase sigma factors"/>
    <property type="match status" value="1"/>
</dbReference>
<feature type="domain" description="RNA polymerase sigma factor 70 region 4 type 2" evidence="8">
    <location>
        <begin position="143"/>
        <end position="195"/>
    </location>
</feature>